<organism evidence="1 2">
    <name type="scientific">Rhizophagus irregularis</name>
    <dbReference type="NCBI Taxonomy" id="588596"/>
    <lineage>
        <taxon>Eukaryota</taxon>
        <taxon>Fungi</taxon>
        <taxon>Fungi incertae sedis</taxon>
        <taxon>Mucoromycota</taxon>
        <taxon>Glomeromycotina</taxon>
        <taxon>Glomeromycetes</taxon>
        <taxon>Glomerales</taxon>
        <taxon>Glomeraceae</taxon>
        <taxon>Rhizophagus</taxon>
    </lineage>
</organism>
<proteinExistence type="predicted"/>
<dbReference type="Proteomes" id="UP000234323">
    <property type="component" value="Unassembled WGS sequence"/>
</dbReference>
<protein>
    <recommendedName>
        <fullName evidence="3">MATA-HMG</fullName>
    </recommendedName>
</protein>
<accession>A0A2I1HS03</accession>
<dbReference type="VEuPathDB" id="FungiDB:RhiirA1_492623"/>
<evidence type="ECO:0008006" key="3">
    <source>
        <dbReference type="Google" id="ProtNLM"/>
    </source>
</evidence>
<gene>
    <name evidence="1" type="ORF">RhiirA4_486957</name>
</gene>
<dbReference type="EMBL" id="LLXI01005684">
    <property type="protein sequence ID" value="PKY61668.1"/>
    <property type="molecule type" value="Genomic_DNA"/>
</dbReference>
<dbReference type="AlphaFoldDB" id="A0A2I1HS03"/>
<sequence>MVQNDNEETIPSVLYLSHLFVKAHRNVIMSHLSSVQPPEVYEINGIKFMKILGIVISLPPPESEVYKEYLKCNNFCLFRKSCTEALKGYDIDPKEISRIAADCWEVADKNVKTFFTKYANAIFKDRKTQVIKIKNPYVYNAERITKRRTRKPNKKKPSKMEIRSKEAIDELSVGQESLMSKRYQEDISNFEIIDTSPPSELPSSSYSFYINEARRAEEISFQPLYDFE</sequence>
<comment type="caution">
    <text evidence="1">The sequence shown here is derived from an EMBL/GenBank/DDBJ whole genome shotgun (WGS) entry which is preliminary data.</text>
</comment>
<evidence type="ECO:0000313" key="2">
    <source>
        <dbReference type="Proteomes" id="UP000234323"/>
    </source>
</evidence>
<evidence type="ECO:0000313" key="1">
    <source>
        <dbReference type="EMBL" id="PKY61668.1"/>
    </source>
</evidence>
<dbReference type="VEuPathDB" id="FungiDB:RhiirFUN_006267"/>
<keyword evidence="2" id="KW-1185">Reference proteome</keyword>
<dbReference type="VEuPathDB" id="FungiDB:FUN_004112"/>
<reference evidence="1 2" key="1">
    <citation type="submission" date="2015-10" db="EMBL/GenBank/DDBJ databases">
        <title>Genome analyses suggest a sexual origin of heterokaryosis in a supposedly ancient asexual fungus.</title>
        <authorList>
            <person name="Ropars J."/>
            <person name="Sedzielewska K."/>
            <person name="Noel J."/>
            <person name="Charron P."/>
            <person name="Farinelli L."/>
            <person name="Marton T."/>
            <person name="Kruger M."/>
            <person name="Pelin A."/>
            <person name="Brachmann A."/>
            <person name="Corradi N."/>
        </authorList>
    </citation>
    <scope>NUCLEOTIDE SEQUENCE [LARGE SCALE GENOMIC DNA]</scope>
    <source>
        <strain evidence="1 2">A4</strain>
    </source>
</reference>
<name>A0A2I1HS03_9GLOM</name>